<feature type="domain" description="DUF6602" evidence="1">
    <location>
        <begin position="31"/>
        <end position="130"/>
    </location>
</feature>
<dbReference type="OrthoDB" id="3765434at2"/>
<dbReference type="InterPro" id="IPR046537">
    <property type="entry name" value="DUF6602"/>
</dbReference>
<evidence type="ECO:0000313" key="2">
    <source>
        <dbReference type="EMBL" id="TDC49979.1"/>
    </source>
</evidence>
<proteinExistence type="predicted"/>
<dbReference type="AlphaFoldDB" id="A0A4R4RLP3"/>
<accession>A0A4R4RLP3</accession>
<organism evidence="2 3">
    <name type="scientific">Jiangella ureilytica</name>
    <dbReference type="NCBI Taxonomy" id="2530374"/>
    <lineage>
        <taxon>Bacteria</taxon>
        <taxon>Bacillati</taxon>
        <taxon>Actinomycetota</taxon>
        <taxon>Actinomycetes</taxon>
        <taxon>Jiangellales</taxon>
        <taxon>Jiangellaceae</taxon>
        <taxon>Jiangella</taxon>
    </lineage>
</organism>
<dbReference type="CDD" id="cd21411">
    <property type="entry name" value="NucC"/>
    <property type="match status" value="1"/>
</dbReference>
<evidence type="ECO:0000313" key="3">
    <source>
        <dbReference type="Proteomes" id="UP000295621"/>
    </source>
</evidence>
<keyword evidence="3" id="KW-1185">Reference proteome</keyword>
<protein>
    <recommendedName>
        <fullName evidence="1">DUF6602 domain-containing protein</fullName>
    </recommendedName>
</protein>
<dbReference type="Proteomes" id="UP000295621">
    <property type="component" value="Unassembled WGS sequence"/>
</dbReference>
<sequence>MKPLEAFDLPGAFQAREQQLAATLGLGGALTNHGTLVGTGTEHGWNGVLSRFLPGRYGLATGKVVDSQGHQSEQIDLIVYDTFYSPLLFKVADATFVPAESVYAVFEVKQALNKAYLDAAAAKVQSVRRLHRTSALIPNQFGKEIRKDLNSMPILGGILASGSDWAVPFEDALRKHLQNQQRDQAIDLGCALGAGAFDTVRQPIRDGRNLVELSVSVPHRSLSYFMMRLLHRLQQLGTVGAIDYEAYATPLEAS</sequence>
<dbReference type="EMBL" id="SMKL01000035">
    <property type="protein sequence ID" value="TDC49979.1"/>
    <property type="molecule type" value="Genomic_DNA"/>
</dbReference>
<evidence type="ECO:0000259" key="1">
    <source>
        <dbReference type="Pfam" id="PF20247"/>
    </source>
</evidence>
<dbReference type="RefSeq" id="WP_131984287.1">
    <property type="nucleotide sequence ID" value="NZ_SMKL01000035.1"/>
</dbReference>
<dbReference type="Pfam" id="PF20247">
    <property type="entry name" value="DUF6602"/>
    <property type="match status" value="1"/>
</dbReference>
<name>A0A4R4RLP3_9ACTN</name>
<comment type="caution">
    <text evidence="2">The sequence shown here is derived from an EMBL/GenBank/DDBJ whole genome shotgun (WGS) entry which is preliminary data.</text>
</comment>
<reference evidence="2 3" key="1">
    <citation type="submission" date="2019-02" db="EMBL/GenBank/DDBJ databases">
        <title>Draft genome sequences of novel Actinobacteria.</title>
        <authorList>
            <person name="Sahin N."/>
            <person name="Ay H."/>
            <person name="Saygin H."/>
        </authorList>
    </citation>
    <scope>NUCLEOTIDE SEQUENCE [LARGE SCALE GENOMIC DNA]</scope>
    <source>
        <strain evidence="2 3">KC603</strain>
    </source>
</reference>
<gene>
    <name evidence="2" type="ORF">E1212_16260</name>
</gene>